<dbReference type="Pfam" id="PF02563">
    <property type="entry name" value="Poly_export"/>
    <property type="match status" value="1"/>
</dbReference>
<protein>
    <submittedName>
        <fullName evidence="4">Sugar ABC transporter substrate-binding protein</fullName>
    </submittedName>
</protein>
<feature type="domain" description="Soluble ligand binding" evidence="3">
    <location>
        <begin position="111"/>
        <end position="158"/>
    </location>
</feature>
<name>A0A1B4XH80_9GAMM</name>
<gene>
    <name evidence="4" type="ORF">SCL_1841</name>
</gene>
<keyword evidence="5" id="KW-1185">Reference proteome</keyword>
<dbReference type="GO" id="GO:0015159">
    <property type="term" value="F:polysaccharide transmembrane transporter activity"/>
    <property type="evidence" value="ECO:0007669"/>
    <property type="project" value="InterPro"/>
</dbReference>
<sequence>MIFLTSGCASVPDEEENGEANRFASYTEGDYRIGADDRLQITVWRNPELSTTVPVRPDGKISVPLIGDVQAGGKTPTQVAAIIKDKLSAYIREPNVAVILTELRSHEFLSRVRVTGAVRTPRSMPYRPGMTVLDAVLEAGGTNDFAAPNRTKLYRKTKTKTDLLDINLADILVKGKLESNYDLKPGDVVTVPERLF</sequence>
<evidence type="ECO:0000313" key="4">
    <source>
        <dbReference type="EMBL" id="BAV34139.1"/>
    </source>
</evidence>
<dbReference type="AlphaFoldDB" id="A0A1B4XH80"/>
<dbReference type="InParanoid" id="A0A1B4XH80"/>
<accession>A0A1B4XH80</accession>
<evidence type="ECO:0000259" key="2">
    <source>
        <dbReference type="Pfam" id="PF02563"/>
    </source>
</evidence>
<dbReference type="NCBIfam" id="TIGR03027">
    <property type="entry name" value="pepcterm_export"/>
    <property type="match status" value="1"/>
</dbReference>
<dbReference type="InterPro" id="IPR017477">
    <property type="entry name" value="PEP-CTERM_polysacc_export"/>
</dbReference>
<dbReference type="Pfam" id="PF10531">
    <property type="entry name" value="SLBB"/>
    <property type="match status" value="1"/>
</dbReference>
<dbReference type="PANTHER" id="PTHR33619">
    <property type="entry name" value="POLYSACCHARIDE EXPORT PROTEIN GFCE-RELATED"/>
    <property type="match status" value="1"/>
</dbReference>
<evidence type="ECO:0000256" key="1">
    <source>
        <dbReference type="ARBA" id="ARBA00022729"/>
    </source>
</evidence>
<evidence type="ECO:0000313" key="5">
    <source>
        <dbReference type="Proteomes" id="UP000243180"/>
    </source>
</evidence>
<dbReference type="EMBL" id="AP014879">
    <property type="protein sequence ID" value="BAV34139.1"/>
    <property type="molecule type" value="Genomic_DNA"/>
</dbReference>
<feature type="domain" description="Polysaccharide export protein N-terminal" evidence="2">
    <location>
        <begin position="27"/>
        <end position="100"/>
    </location>
</feature>
<dbReference type="InterPro" id="IPR003715">
    <property type="entry name" value="Poly_export_N"/>
</dbReference>
<evidence type="ECO:0000259" key="3">
    <source>
        <dbReference type="Pfam" id="PF10531"/>
    </source>
</evidence>
<dbReference type="PANTHER" id="PTHR33619:SF3">
    <property type="entry name" value="POLYSACCHARIDE EXPORT PROTEIN GFCE-RELATED"/>
    <property type="match status" value="1"/>
</dbReference>
<keyword evidence="1" id="KW-0732">Signal</keyword>
<dbReference type="Proteomes" id="UP000243180">
    <property type="component" value="Chromosome"/>
</dbReference>
<dbReference type="KEGG" id="slim:SCL_1841"/>
<dbReference type="InterPro" id="IPR049712">
    <property type="entry name" value="Poly_export"/>
</dbReference>
<dbReference type="Gene3D" id="3.10.560.10">
    <property type="entry name" value="Outer membrane lipoprotein wza domain like"/>
    <property type="match status" value="1"/>
</dbReference>
<reference evidence="4 5" key="1">
    <citation type="submission" date="2015-05" db="EMBL/GenBank/DDBJ databases">
        <title>Complete genome sequence of a sulfur-oxidizing gammaproteobacterium strain HA5.</title>
        <authorList>
            <person name="Miura A."/>
            <person name="Kojima H."/>
            <person name="Fukui M."/>
        </authorList>
    </citation>
    <scope>NUCLEOTIDE SEQUENCE [LARGE SCALE GENOMIC DNA]</scope>
    <source>
        <strain evidence="4 5">HA5</strain>
    </source>
</reference>
<dbReference type="InterPro" id="IPR019554">
    <property type="entry name" value="Soluble_ligand-bd"/>
</dbReference>
<proteinExistence type="predicted"/>
<organism evidence="4 5">
    <name type="scientific">Sulfuricaulis limicola</name>
    <dbReference type="NCBI Taxonomy" id="1620215"/>
    <lineage>
        <taxon>Bacteria</taxon>
        <taxon>Pseudomonadati</taxon>
        <taxon>Pseudomonadota</taxon>
        <taxon>Gammaproteobacteria</taxon>
        <taxon>Acidiferrobacterales</taxon>
        <taxon>Acidiferrobacteraceae</taxon>
        <taxon>Sulfuricaulis</taxon>
    </lineage>
</organism>
<dbReference type="Gene3D" id="3.30.1950.10">
    <property type="entry name" value="wza like domain"/>
    <property type="match status" value="1"/>
</dbReference>